<keyword evidence="4" id="KW-1133">Transmembrane helix</keyword>
<keyword evidence="4" id="KW-0812">Transmembrane</keyword>
<protein>
    <submittedName>
        <fullName evidence="7">DUF1565 domain-containing protein</fullName>
    </submittedName>
</protein>
<dbReference type="GO" id="GO:0016837">
    <property type="term" value="F:carbon-oxygen lyase activity, acting on polysaccharides"/>
    <property type="evidence" value="ECO:0007669"/>
    <property type="project" value="TreeGrafter"/>
</dbReference>
<comment type="subcellular location">
    <subcellularLocation>
        <location evidence="1">Secreted</location>
    </subcellularLocation>
</comment>
<evidence type="ECO:0000256" key="1">
    <source>
        <dbReference type="ARBA" id="ARBA00004613"/>
    </source>
</evidence>
<proteinExistence type="predicted"/>
<reference evidence="7 8" key="1">
    <citation type="submission" date="2019-04" db="EMBL/GenBank/DDBJ databases">
        <title>Pedobacter sp. RP-3-15 sp. nov., isolated from Arctic soil.</title>
        <authorList>
            <person name="Dahal R.H."/>
            <person name="Kim D.-U."/>
        </authorList>
    </citation>
    <scope>NUCLEOTIDE SEQUENCE [LARGE SCALE GENOMIC DNA]</scope>
    <source>
        <strain evidence="7 8">RP-3-15</strain>
    </source>
</reference>
<keyword evidence="4" id="KW-0472">Membrane</keyword>
<dbReference type="PANTHER" id="PTHR40088:SF2">
    <property type="entry name" value="SECRETED SUGAR HYDROLASE"/>
    <property type="match status" value="1"/>
</dbReference>
<dbReference type="EMBL" id="SWBQ01000006">
    <property type="protein sequence ID" value="TKC03905.1"/>
    <property type="molecule type" value="Genomic_DNA"/>
</dbReference>
<name>A0A4U1CHD1_9SPHI</name>
<evidence type="ECO:0000313" key="8">
    <source>
        <dbReference type="Proteomes" id="UP000307244"/>
    </source>
</evidence>
<dbReference type="Pfam" id="PF13229">
    <property type="entry name" value="Beta_helix"/>
    <property type="match status" value="1"/>
</dbReference>
<dbReference type="PANTHER" id="PTHR40088">
    <property type="entry name" value="PECTATE LYASE (EUROFUNG)"/>
    <property type="match status" value="1"/>
</dbReference>
<dbReference type="Gene3D" id="2.160.20.10">
    <property type="entry name" value="Single-stranded right-handed beta-helix, Pectin lyase-like"/>
    <property type="match status" value="1"/>
</dbReference>
<keyword evidence="3" id="KW-0732">Signal</keyword>
<dbReference type="Pfam" id="PF07602">
    <property type="entry name" value="DUF1565"/>
    <property type="match status" value="1"/>
</dbReference>
<feature type="transmembrane region" description="Helical" evidence="4">
    <location>
        <begin position="28"/>
        <end position="46"/>
    </location>
</feature>
<evidence type="ECO:0000256" key="3">
    <source>
        <dbReference type="ARBA" id="ARBA00022729"/>
    </source>
</evidence>
<dbReference type="SMART" id="SM00710">
    <property type="entry name" value="PbH1"/>
    <property type="match status" value="9"/>
</dbReference>
<dbReference type="InterPro" id="IPR012334">
    <property type="entry name" value="Pectin_lyas_fold"/>
</dbReference>
<keyword evidence="2" id="KW-0964">Secreted</keyword>
<sequence>MLQQVKGSLSLTCCFNNANMNTSKLGHFKLIFLLGIFLFSFSVLHACSKKNSLAGSDGEKTATGKDIYVAIDGSDANNGTIENPVNTIQKALEMVTPGFTVYVRAGTYKEKVVFPKSGRKDKVITLKSYQGEQAIISGEGLSVSRSEALVTLNGVSFVIVEGLDVCNFKTTAGQVNVDGIVVKGGSTNITLRKNRVYNIENNSSAEQGRSGHGIHVIGNTTVVMTKILVEENEIFDCNTGYSENLTINGYVDGFEVRKNKVYNGENIGIVAAGGYAANADPALNYVRNGIIADNEVFNLDGRTGPIPAFKDHNGAIGIYVDGARNIIVERNLVRDCGRGIGIVSETNNFPTQECLVRNNLVYNSSLAGIYLGGYIGYTGGGTNNCYVVNNTIFHNNKDLGYSNEVEGEIRLTENCNNNVINNNIIYPRAERGVFINKQVTGGTNNAITNNLYHSDGLNIWRWNNIPYTDFNLWKNACGGDAGSTAGIDPMFINPGIYDLHLKPASAAKQTGKVISATVNGTTDKDGQTRIVANLISKGAYQ</sequence>
<dbReference type="InterPro" id="IPR006626">
    <property type="entry name" value="PbH1"/>
</dbReference>
<dbReference type="InterPro" id="IPR052052">
    <property type="entry name" value="Polysaccharide_Lyase_9"/>
</dbReference>
<organism evidence="7 8">
    <name type="scientific">Pedobacter frigoris</name>
    <dbReference type="NCBI Taxonomy" id="2571272"/>
    <lineage>
        <taxon>Bacteria</taxon>
        <taxon>Pseudomonadati</taxon>
        <taxon>Bacteroidota</taxon>
        <taxon>Sphingobacteriia</taxon>
        <taxon>Sphingobacteriales</taxon>
        <taxon>Sphingobacteriaceae</taxon>
        <taxon>Pedobacter</taxon>
    </lineage>
</organism>
<dbReference type="SUPFAM" id="SSF51126">
    <property type="entry name" value="Pectin lyase-like"/>
    <property type="match status" value="1"/>
</dbReference>
<dbReference type="AlphaFoldDB" id="A0A4U1CHD1"/>
<feature type="domain" description="Right handed beta helix" evidence="6">
    <location>
        <begin position="179"/>
        <end position="372"/>
    </location>
</feature>
<accession>A0A4U1CHD1</accession>
<dbReference type="InterPro" id="IPR039448">
    <property type="entry name" value="Beta_helix"/>
</dbReference>
<gene>
    <name evidence="7" type="ORF">FA047_18295</name>
</gene>
<dbReference type="InterPro" id="IPR011050">
    <property type="entry name" value="Pectin_lyase_fold/virulence"/>
</dbReference>
<dbReference type="GO" id="GO:0005576">
    <property type="term" value="C:extracellular region"/>
    <property type="evidence" value="ECO:0007669"/>
    <property type="project" value="UniProtKB-SubCell"/>
</dbReference>
<evidence type="ECO:0000256" key="2">
    <source>
        <dbReference type="ARBA" id="ARBA00022525"/>
    </source>
</evidence>
<dbReference type="OrthoDB" id="9795486at2"/>
<dbReference type="InterPro" id="IPR011459">
    <property type="entry name" value="DUF1565"/>
</dbReference>
<evidence type="ECO:0000259" key="5">
    <source>
        <dbReference type="Pfam" id="PF07602"/>
    </source>
</evidence>
<feature type="domain" description="DUF1565" evidence="5">
    <location>
        <begin position="71"/>
        <end position="111"/>
    </location>
</feature>
<evidence type="ECO:0000256" key="4">
    <source>
        <dbReference type="SAM" id="Phobius"/>
    </source>
</evidence>
<evidence type="ECO:0000259" key="6">
    <source>
        <dbReference type="Pfam" id="PF13229"/>
    </source>
</evidence>
<dbReference type="Proteomes" id="UP000307244">
    <property type="component" value="Unassembled WGS sequence"/>
</dbReference>
<evidence type="ECO:0000313" key="7">
    <source>
        <dbReference type="EMBL" id="TKC03905.1"/>
    </source>
</evidence>
<keyword evidence="8" id="KW-1185">Reference proteome</keyword>
<comment type="caution">
    <text evidence="7">The sequence shown here is derived from an EMBL/GenBank/DDBJ whole genome shotgun (WGS) entry which is preliminary data.</text>
</comment>